<protein>
    <submittedName>
        <fullName evidence="5">Uncharacterized protein</fullName>
    </submittedName>
</protein>
<dbReference type="Proteomes" id="UP001489004">
    <property type="component" value="Unassembled WGS sequence"/>
</dbReference>
<evidence type="ECO:0000256" key="2">
    <source>
        <dbReference type="ARBA" id="ARBA00007560"/>
    </source>
</evidence>
<dbReference type="GO" id="GO:0006368">
    <property type="term" value="P:transcription elongation by RNA polymerase II"/>
    <property type="evidence" value="ECO:0007669"/>
    <property type="project" value="InterPro"/>
</dbReference>
<gene>
    <name evidence="5" type="ORF">WJX72_009485</name>
</gene>
<dbReference type="InterPro" id="IPR007133">
    <property type="entry name" value="RNA_pol_II-assoc_Paf1"/>
</dbReference>
<dbReference type="Pfam" id="PF03985">
    <property type="entry name" value="Paf1"/>
    <property type="match status" value="1"/>
</dbReference>
<evidence type="ECO:0000313" key="6">
    <source>
        <dbReference type="Proteomes" id="UP001489004"/>
    </source>
</evidence>
<keyword evidence="6" id="KW-1185">Reference proteome</keyword>
<dbReference type="EMBL" id="JALJOR010000011">
    <property type="protein sequence ID" value="KAK9809112.1"/>
    <property type="molecule type" value="Genomic_DNA"/>
</dbReference>
<reference evidence="5 6" key="1">
    <citation type="journal article" date="2024" name="Nat. Commun.">
        <title>Phylogenomics reveals the evolutionary origins of lichenization in chlorophyte algae.</title>
        <authorList>
            <person name="Puginier C."/>
            <person name="Libourel C."/>
            <person name="Otte J."/>
            <person name="Skaloud P."/>
            <person name="Haon M."/>
            <person name="Grisel S."/>
            <person name="Petersen M."/>
            <person name="Berrin J.G."/>
            <person name="Delaux P.M."/>
            <person name="Dal Grande F."/>
            <person name="Keller J."/>
        </authorList>
    </citation>
    <scope>NUCLEOTIDE SEQUENCE [LARGE SCALE GENOMIC DNA]</scope>
    <source>
        <strain evidence="5 6">SAG 2043</strain>
    </source>
</reference>
<comment type="subcellular location">
    <subcellularLocation>
        <location evidence="1">Nucleus</location>
    </subcellularLocation>
</comment>
<comment type="caution">
    <text evidence="5">The sequence shown here is derived from an EMBL/GenBank/DDBJ whole genome shotgun (WGS) entry which is preliminary data.</text>
</comment>
<dbReference type="GO" id="GO:0000993">
    <property type="term" value="F:RNA polymerase II complex binding"/>
    <property type="evidence" value="ECO:0007669"/>
    <property type="project" value="TreeGrafter"/>
</dbReference>
<feature type="region of interest" description="Disordered" evidence="4">
    <location>
        <begin position="384"/>
        <end position="409"/>
    </location>
</feature>
<dbReference type="GO" id="GO:0003682">
    <property type="term" value="F:chromatin binding"/>
    <property type="evidence" value="ECO:0007669"/>
    <property type="project" value="TreeGrafter"/>
</dbReference>
<evidence type="ECO:0000256" key="3">
    <source>
        <dbReference type="ARBA" id="ARBA00023242"/>
    </source>
</evidence>
<dbReference type="GO" id="GO:0016593">
    <property type="term" value="C:Cdc73/Paf1 complex"/>
    <property type="evidence" value="ECO:0007669"/>
    <property type="project" value="InterPro"/>
</dbReference>
<sequence length="409" mass="45697">MASGSSASKGHHADKPRRKESTRQRSFQAPTKEASSHARPGDNRLRRDTPFVCTIRFRNELPEVPGDPKLLLAPLHPEQLAKFALSSLESQPKRDLVLEPELGIPISLLDLSRYSVPQEKLPLPSEDAALLEGDGDMAADTGTAAKVVRDRLRGSKAELSWLMRTTYISHEVQERKQPGAQKSASQAPGALQLIEDREAQIAAIEASFEAAKHAPVHHTKPELQPVAILPVLPTFHKPDKYVHITFDSDPTADHEPLAKLQPVERQRVAEQAVMKSYSLKKADGSQDRFVAYMVPVNLTSALAPQQDGEDLTADSMAGVYEWVREYSYDVRTDESHTTYVLRFHDDRVTYFDLNTKLACQKKSKWRGKADEQQFARPSQIILKRLPAEPLPDSPNKRSRAAEDVIGQQQ</sequence>
<keyword evidence="3" id="KW-0539">Nucleus</keyword>
<accession>A0AAW1PMA7</accession>
<dbReference type="AlphaFoldDB" id="A0AAW1PMA7"/>
<evidence type="ECO:0000313" key="5">
    <source>
        <dbReference type="EMBL" id="KAK9809112.1"/>
    </source>
</evidence>
<feature type="compositionally biased region" description="Basic and acidic residues" evidence="4">
    <location>
        <begin position="34"/>
        <end position="46"/>
    </location>
</feature>
<dbReference type="PANTHER" id="PTHR23188:SF12">
    <property type="entry name" value="RNA POLYMERASE II-ASSOCIATED FACTOR 1 HOMOLOG"/>
    <property type="match status" value="1"/>
</dbReference>
<dbReference type="PANTHER" id="PTHR23188">
    <property type="entry name" value="RNA POLYMERASE II-ASSOCIATED FACTOR 1 HOMOLOG"/>
    <property type="match status" value="1"/>
</dbReference>
<evidence type="ECO:0000256" key="4">
    <source>
        <dbReference type="SAM" id="MobiDB-lite"/>
    </source>
</evidence>
<feature type="compositionally biased region" description="Basic and acidic residues" evidence="4">
    <location>
        <begin position="11"/>
        <end position="23"/>
    </location>
</feature>
<evidence type="ECO:0000256" key="1">
    <source>
        <dbReference type="ARBA" id="ARBA00004123"/>
    </source>
</evidence>
<feature type="region of interest" description="Disordered" evidence="4">
    <location>
        <begin position="1"/>
        <end position="46"/>
    </location>
</feature>
<name>A0AAW1PMA7_9CHLO</name>
<proteinExistence type="inferred from homology"/>
<organism evidence="5 6">
    <name type="scientific">[Myrmecia] bisecta</name>
    <dbReference type="NCBI Taxonomy" id="41462"/>
    <lineage>
        <taxon>Eukaryota</taxon>
        <taxon>Viridiplantae</taxon>
        <taxon>Chlorophyta</taxon>
        <taxon>core chlorophytes</taxon>
        <taxon>Trebouxiophyceae</taxon>
        <taxon>Trebouxiales</taxon>
        <taxon>Trebouxiaceae</taxon>
        <taxon>Myrmecia</taxon>
    </lineage>
</organism>
<comment type="similarity">
    <text evidence="2">Belongs to the PAF1 family.</text>
</comment>